<keyword evidence="4" id="KW-0963">Cytoplasm</keyword>
<protein>
    <recommendedName>
        <fullName evidence="8">mRNA decay factor PAT1 domain-containing protein</fullName>
    </recommendedName>
</protein>
<name>F4NYT2_BATDJ</name>
<feature type="region of interest" description="Disordered" evidence="7">
    <location>
        <begin position="163"/>
        <end position="207"/>
    </location>
</feature>
<dbReference type="STRING" id="684364.F4NYT2"/>
<evidence type="ECO:0000256" key="4">
    <source>
        <dbReference type="ARBA" id="ARBA00022490"/>
    </source>
</evidence>
<feature type="compositionally biased region" description="Polar residues" evidence="7">
    <location>
        <begin position="674"/>
        <end position="689"/>
    </location>
</feature>
<keyword evidence="10" id="KW-1185">Reference proteome</keyword>
<dbReference type="GO" id="GO:0005634">
    <property type="term" value="C:nucleus"/>
    <property type="evidence" value="ECO:0007669"/>
    <property type="project" value="UniProtKB-SubCell"/>
</dbReference>
<evidence type="ECO:0000256" key="1">
    <source>
        <dbReference type="ARBA" id="ARBA00004123"/>
    </source>
</evidence>
<dbReference type="GeneID" id="18240488"/>
<dbReference type="Pfam" id="PF09770">
    <property type="entry name" value="PAT1"/>
    <property type="match status" value="1"/>
</dbReference>
<dbReference type="GO" id="GO:0033962">
    <property type="term" value="P:P-body assembly"/>
    <property type="evidence" value="ECO:0000318"/>
    <property type="project" value="GO_Central"/>
</dbReference>
<reference evidence="9 10" key="1">
    <citation type="submission" date="2009-12" db="EMBL/GenBank/DDBJ databases">
        <title>The draft genome of Batrachochytrium dendrobatidis.</title>
        <authorList>
            <consortium name="US DOE Joint Genome Institute (JGI-PGF)"/>
            <person name="Kuo A."/>
            <person name="Salamov A."/>
            <person name="Schmutz J."/>
            <person name="Lucas S."/>
            <person name="Pitluck S."/>
            <person name="Rosenblum E."/>
            <person name="Stajich J."/>
            <person name="Eisen M."/>
            <person name="Grigoriev I.V."/>
        </authorList>
    </citation>
    <scope>NUCLEOTIDE SEQUENCE [LARGE SCALE GENOMIC DNA]</scope>
    <source>
        <strain evidence="10">JAM81 / FGSC 10211</strain>
    </source>
</reference>
<dbReference type="InterPro" id="IPR019167">
    <property type="entry name" value="PAT1_dom"/>
</dbReference>
<dbReference type="InterPro" id="IPR039900">
    <property type="entry name" value="Pat1-like"/>
</dbReference>
<comment type="similarity">
    <text evidence="3">Belongs to the PAT1 family.</text>
</comment>
<dbReference type="OMA" id="YLEHSGH"/>
<dbReference type="Proteomes" id="UP000007241">
    <property type="component" value="Unassembled WGS sequence"/>
</dbReference>
<dbReference type="GO" id="GO:0000290">
    <property type="term" value="P:deadenylation-dependent decapping of nuclear-transcribed mRNA"/>
    <property type="evidence" value="ECO:0000318"/>
    <property type="project" value="GO_Central"/>
</dbReference>
<dbReference type="RefSeq" id="XP_006677406.1">
    <property type="nucleotide sequence ID" value="XM_006677343.1"/>
</dbReference>
<feature type="compositionally biased region" description="Polar residues" evidence="7">
    <location>
        <begin position="180"/>
        <end position="190"/>
    </location>
</feature>
<comment type="subcellular location">
    <subcellularLocation>
        <location evidence="2">Cytoplasm</location>
        <location evidence="2">P-body</location>
    </subcellularLocation>
    <subcellularLocation>
        <location evidence="1">Nucleus</location>
    </subcellularLocation>
</comment>
<organism evidence="9 10">
    <name type="scientific">Batrachochytrium dendrobatidis (strain JAM81 / FGSC 10211)</name>
    <name type="common">Frog chytrid fungus</name>
    <dbReference type="NCBI Taxonomy" id="684364"/>
    <lineage>
        <taxon>Eukaryota</taxon>
        <taxon>Fungi</taxon>
        <taxon>Fungi incertae sedis</taxon>
        <taxon>Chytridiomycota</taxon>
        <taxon>Chytridiomycota incertae sedis</taxon>
        <taxon>Chytridiomycetes</taxon>
        <taxon>Rhizophydiales</taxon>
        <taxon>Rhizophydiales incertae sedis</taxon>
        <taxon>Batrachochytrium</taxon>
    </lineage>
</organism>
<dbReference type="InParanoid" id="F4NYT2"/>
<keyword evidence="6" id="KW-0539">Nucleus</keyword>
<feature type="compositionally biased region" description="Low complexity" evidence="7">
    <location>
        <begin position="192"/>
        <end position="207"/>
    </location>
</feature>
<feature type="domain" description="mRNA decay factor PAT1" evidence="8">
    <location>
        <begin position="645"/>
        <end position="972"/>
    </location>
</feature>
<accession>F4NYT2</accession>
<dbReference type="AlphaFoldDB" id="F4NYT2"/>
<evidence type="ECO:0000256" key="2">
    <source>
        <dbReference type="ARBA" id="ARBA00004201"/>
    </source>
</evidence>
<sequence length="983" mass="110573">MSFFGFDTALPSEADSSEPVRAAHGRRTNNHRQHSTSPANASQTGKGLQKKQSRSRQQSGPLVDKGSQSSTNKDSSRQDQHQLLGLQSGVAVSDNMDGDHLDEMLRDRYENSLDTFGDNDQLMENYTRALDEENQDLNDETFGDAAIDPSGRDFQYANHNVPHELDRQGPARPSAEGSPISKSQQLQQKNELMAAQQQRRLMQQQAAENMRNQSAFNTMPGAPSNHPQVAPQYMRQMPPSYNGGGLSGISSNKPMSSFQEIEAQMMRQARMGASNTIKMDQSHLLSSDHMFSSRRVVDHLHPHNAGTPPTQGGGVFSQRSPQGMQSMINMSEVEAAMRSRQAQFGMQLPSPMHQSMMSNNNSPPMNASDIETMLRAQQMGQNSQIQLNQQLHSSQFQQMHPMIQQHGQPLMRSEMIPGRYDYASSPPVQNSPNTMFIEEQLRRQQLGEIQREHPMQPSQGGLSDNQTNRLASNLPQHQPSVVPEQQFTSHDLDYAEDLENEIGFEDPDCLEEIQTKSKLHKQKLEDERDQPIFAVDTDEDFPALGATRTTNSNNFKNNSRSKQPFNNTIQKKYKNQRERHQGDQRIPIDFVHRERERFTPNDSHLSREARYKGLMRKFEMEYIAKIQVSNLFSEDPHKDDYYYHRIKEQTLSLEGTLGKITSTTSRNPKKAIQVATSSPSEGHQSSVSSGNALSAGVVLKSIEKVYSTVLDLEYLQQSKNHEAESDEEKPSKYLHTQNKLWTSLRVMESTPNTMQHPFVCMLNYSKGARILPRALRFFDRNQLMQIFAVILNRFECLKVSNIFTGIQNSDVDAFMGNVIPLLVGVISEAPMIAVISLARTVLERHNIIWFAKNKVGISILTMLLSRAEVLKQGLPNIRAPSEQELGMWSEIYNFLFQSLQGHFSSLFPTNPLSADNVCVWQFMSAVAVGASGIDHQRILVTEVREHVMHASKTGDPKALDNVNLFLNALGLGISAAQLAAMPI</sequence>
<dbReference type="PANTHER" id="PTHR21551">
    <property type="entry name" value="TOPOISOMERASE II-ASSOCIATED PROTEIN PAT1"/>
    <property type="match status" value="1"/>
</dbReference>
<evidence type="ECO:0000256" key="3">
    <source>
        <dbReference type="ARBA" id="ARBA00009138"/>
    </source>
</evidence>
<evidence type="ECO:0000256" key="5">
    <source>
        <dbReference type="ARBA" id="ARBA00022884"/>
    </source>
</evidence>
<feature type="region of interest" description="Disordered" evidence="7">
    <location>
        <begin position="544"/>
        <end position="566"/>
    </location>
</feature>
<dbReference type="PANTHER" id="PTHR21551:SF0">
    <property type="entry name" value="PROTEIN ASSOCIATED WITH TOPO II RELATED-1, ISOFORM A"/>
    <property type="match status" value="1"/>
</dbReference>
<proteinExistence type="inferred from homology"/>
<keyword evidence="5" id="KW-0694">RNA-binding</keyword>
<feature type="compositionally biased region" description="Low complexity" evidence="7">
    <location>
        <begin position="547"/>
        <end position="562"/>
    </location>
</feature>
<evidence type="ECO:0000313" key="10">
    <source>
        <dbReference type="Proteomes" id="UP000007241"/>
    </source>
</evidence>
<evidence type="ECO:0000259" key="8">
    <source>
        <dbReference type="Pfam" id="PF09770"/>
    </source>
</evidence>
<evidence type="ECO:0000313" key="9">
    <source>
        <dbReference type="EMBL" id="EGF81761.1"/>
    </source>
</evidence>
<evidence type="ECO:0000256" key="7">
    <source>
        <dbReference type="SAM" id="MobiDB-lite"/>
    </source>
</evidence>
<feature type="region of interest" description="Disordered" evidence="7">
    <location>
        <begin position="1"/>
        <end position="80"/>
    </location>
</feature>
<feature type="region of interest" description="Disordered" evidence="7">
    <location>
        <begin position="668"/>
        <end position="689"/>
    </location>
</feature>
<dbReference type="HOGENOM" id="CLU_303035_0_0_1"/>
<dbReference type="GO" id="GO:0003723">
    <property type="term" value="F:RNA binding"/>
    <property type="evidence" value="ECO:0000318"/>
    <property type="project" value="GO_Central"/>
</dbReference>
<feature type="region of interest" description="Disordered" evidence="7">
    <location>
        <begin position="454"/>
        <end position="486"/>
    </location>
</feature>
<feature type="compositionally biased region" description="Polar residues" evidence="7">
    <location>
        <begin position="456"/>
        <end position="486"/>
    </location>
</feature>
<gene>
    <name evidence="9" type="ORF">BATDEDRAFT_34569</name>
</gene>
<feature type="compositionally biased region" description="Basic residues" evidence="7">
    <location>
        <begin position="23"/>
        <end position="34"/>
    </location>
</feature>
<dbReference type="OrthoDB" id="74835at2759"/>
<feature type="compositionally biased region" description="Polar residues" evidence="7">
    <location>
        <begin position="35"/>
        <end position="46"/>
    </location>
</feature>
<dbReference type="EMBL" id="GL882881">
    <property type="protein sequence ID" value="EGF81761.1"/>
    <property type="molecule type" value="Genomic_DNA"/>
</dbReference>
<evidence type="ECO:0000256" key="6">
    <source>
        <dbReference type="ARBA" id="ARBA00023242"/>
    </source>
</evidence>
<dbReference type="GO" id="GO:0000932">
    <property type="term" value="C:P-body"/>
    <property type="evidence" value="ECO:0000318"/>
    <property type="project" value="GO_Central"/>
</dbReference>